<evidence type="ECO:0000313" key="1">
    <source>
        <dbReference type="EMBL" id="PWA39295.1"/>
    </source>
</evidence>
<protein>
    <submittedName>
        <fullName evidence="1">Uncharacterized protein</fullName>
    </submittedName>
</protein>
<gene>
    <name evidence="1" type="ORF">CTI12_AA573250</name>
</gene>
<evidence type="ECO:0000313" key="2">
    <source>
        <dbReference type="Proteomes" id="UP000245207"/>
    </source>
</evidence>
<dbReference type="AlphaFoldDB" id="A0A2U1KRB1"/>
<dbReference type="EMBL" id="PKPP01014770">
    <property type="protein sequence ID" value="PWA39295.1"/>
    <property type="molecule type" value="Genomic_DNA"/>
</dbReference>
<name>A0A2U1KRB1_ARTAN</name>
<dbReference type="Proteomes" id="UP000245207">
    <property type="component" value="Unassembled WGS sequence"/>
</dbReference>
<accession>A0A2U1KRB1</accession>
<dbReference type="STRING" id="35608.A0A2U1KRB1"/>
<reference evidence="1 2" key="1">
    <citation type="journal article" date="2018" name="Mol. Plant">
        <title>The genome of Artemisia annua provides insight into the evolution of Asteraceae family and artemisinin biosynthesis.</title>
        <authorList>
            <person name="Shen Q."/>
            <person name="Zhang L."/>
            <person name="Liao Z."/>
            <person name="Wang S."/>
            <person name="Yan T."/>
            <person name="Shi P."/>
            <person name="Liu M."/>
            <person name="Fu X."/>
            <person name="Pan Q."/>
            <person name="Wang Y."/>
            <person name="Lv Z."/>
            <person name="Lu X."/>
            <person name="Zhang F."/>
            <person name="Jiang W."/>
            <person name="Ma Y."/>
            <person name="Chen M."/>
            <person name="Hao X."/>
            <person name="Li L."/>
            <person name="Tang Y."/>
            <person name="Lv G."/>
            <person name="Zhou Y."/>
            <person name="Sun X."/>
            <person name="Brodelius P.E."/>
            <person name="Rose J.K.C."/>
            <person name="Tang K."/>
        </authorList>
    </citation>
    <scope>NUCLEOTIDE SEQUENCE [LARGE SCALE GENOMIC DNA]</scope>
    <source>
        <strain evidence="2">cv. Huhao1</strain>
        <tissue evidence="1">Leaf</tissue>
    </source>
</reference>
<proteinExistence type="predicted"/>
<keyword evidence="2" id="KW-1185">Reference proteome</keyword>
<sequence length="78" mass="8933">MNEMWNKKRVIHPNICGGLLDSLKSFHVTLMSIVQDVDVDPSTTPWDPAKAYLFVHLGEKQVDPIKEIDWVTVETIIE</sequence>
<organism evidence="1 2">
    <name type="scientific">Artemisia annua</name>
    <name type="common">Sweet wormwood</name>
    <dbReference type="NCBI Taxonomy" id="35608"/>
    <lineage>
        <taxon>Eukaryota</taxon>
        <taxon>Viridiplantae</taxon>
        <taxon>Streptophyta</taxon>
        <taxon>Embryophyta</taxon>
        <taxon>Tracheophyta</taxon>
        <taxon>Spermatophyta</taxon>
        <taxon>Magnoliopsida</taxon>
        <taxon>eudicotyledons</taxon>
        <taxon>Gunneridae</taxon>
        <taxon>Pentapetalae</taxon>
        <taxon>asterids</taxon>
        <taxon>campanulids</taxon>
        <taxon>Asterales</taxon>
        <taxon>Asteraceae</taxon>
        <taxon>Asteroideae</taxon>
        <taxon>Anthemideae</taxon>
        <taxon>Artemisiinae</taxon>
        <taxon>Artemisia</taxon>
    </lineage>
</organism>
<comment type="caution">
    <text evidence="1">The sequence shown here is derived from an EMBL/GenBank/DDBJ whole genome shotgun (WGS) entry which is preliminary data.</text>
</comment>